<dbReference type="Proteomes" id="UP000192721">
    <property type="component" value="Unassembled WGS sequence"/>
</dbReference>
<dbReference type="InterPro" id="IPR033436">
    <property type="entry name" value="MucB/RseB_C"/>
</dbReference>
<feature type="chain" id="PRO_5010733506" evidence="5">
    <location>
        <begin position="21"/>
        <end position="319"/>
    </location>
</feature>
<sequence>MRVIPLISLMVVAAAPAAHAEDDWQLLRNVAAAGRQQALNGTYLHQMNGTLETFHIVREGQGDAMREKRTSLDGPSREIVRKGNELACFAPDKKALNAAKISAMRLFPALLPEDMSEINQSYSLKHVGSDRVAQRDCNLLELRPKDRQRYSLRMCVEPLTSLPLKMVTLSPKGEAVEQFTFTDLDLTGPKDKRAYRPKFAQKFLLRSGGASMPQAGAQVDNDVSGLPNGFHLLRSVQRSLPGQAGKSVRHMVYSDGLVMLSLFVETQPEGARLERSSNLHGAINMATGPQGSYQLTAVGDMPEPAMMGLLKGLKVSLKP</sequence>
<feature type="signal peptide" evidence="5">
    <location>
        <begin position="1"/>
        <end position="20"/>
    </location>
</feature>
<evidence type="ECO:0000256" key="5">
    <source>
        <dbReference type="SAM" id="SignalP"/>
    </source>
</evidence>
<evidence type="ECO:0000259" key="6">
    <source>
        <dbReference type="Pfam" id="PF03888"/>
    </source>
</evidence>
<dbReference type="AlphaFoldDB" id="A0A1W0CN38"/>
<dbReference type="PIRSF" id="PIRSF005427">
    <property type="entry name" value="RseB"/>
    <property type="match status" value="1"/>
</dbReference>
<dbReference type="PANTHER" id="PTHR38782:SF1">
    <property type="entry name" value="SIGMA-E FACTOR REGULATORY PROTEIN RSEB"/>
    <property type="match status" value="1"/>
</dbReference>
<dbReference type="InterPro" id="IPR038484">
    <property type="entry name" value="MucB/RseB_C_sf"/>
</dbReference>
<keyword evidence="4" id="KW-0574">Periplasm</keyword>
<feature type="domain" description="MucB/RseB C-terminal" evidence="7">
    <location>
        <begin position="223"/>
        <end position="311"/>
    </location>
</feature>
<proteinExistence type="inferred from homology"/>
<dbReference type="EMBL" id="MUKV01000023">
    <property type="protein sequence ID" value="OQS36230.1"/>
    <property type="molecule type" value="Genomic_DNA"/>
</dbReference>
<feature type="domain" description="MucB/RseB N-terminal" evidence="6">
    <location>
        <begin position="25"/>
        <end position="196"/>
    </location>
</feature>
<dbReference type="CDD" id="cd16327">
    <property type="entry name" value="RseB"/>
    <property type="match status" value="1"/>
</dbReference>
<dbReference type="GO" id="GO:0030288">
    <property type="term" value="C:outer membrane-bounded periplasmic space"/>
    <property type="evidence" value="ECO:0007669"/>
    <property type="project" value="TreeGrafter"/>
</dbReference>
<accession>A0A1W0CN38</accession>
<dbReference type="GO" id="GO:0032885">
    <property type="term" value="P:regulation of polysaccharide biosynthetic process"/>
    <property type="evidence" value="ECO:0007669"/>
    <property type="project" value="TreeGrafter"/>
</dbReference>
<organism evidence="8 9">
    <name type="scientific">Chromobacterium haemolyticum</name>
    <dbReference type="NCBI Taxonomy" id="394935"/>
    <lineage>
        <taxon>Bacteria</taxon>
        <taxon>Pseudomonadati</taxon>
        <taxon>Pseudomonadota</taxon>
        <taxon>Betaproteobacteria</taxon>
        <taxon>Neisseriales</taxon>
        <taxon>Chromobacteriaceae</taxon>
        <taxon>Chromobacterium</taxon>
    </lineage>
</organism>
<dbReference type="Pfam" id="PF03888">
    <property type="entry name" value="MucB_RseB"/>
    <property type="match status" value="1"/>
</dbReference>
<dbReference type="Pfam" id="PF17188">
    <property type="entry name" value="MucB_RseB_C"/>
    <property type="match status" value="1"/>
</dbReference>
<dbReference type="PANTHER" id="PTHR38782">
    <property type="match status" value="1"/>
</dbReference>
<evidence type="ECO:0000256" key="1">
    <source>
        <dbReference type="ARBA" id="ARBA00004418"/>
    </source>
</evidence>
<dbReference type="RefSeq" id="WP_043641591.1">
    <property type="nucleotide sequence ID" value="NZ_CP109905.1"/>
</dbReference>
<evidence type="ECO:0000313" key="8">
    <source>
        <dbReference type="EMBL" id="OQS36230.1"/>
    </source>
</evidence>
<evidence type="ECO:0000256" key="3">
    <source>
        <dbReference type="ARBA" id="ARBA00022729"/>
    </source>
</evidence>
<dbReference type="InterPro" id="IPR005588">
    <property type="entry name" value="MucB_RseB"/>
</dbReference>
<reference evidence="8 9" key="1">
    <citation type="submission" date="2017-02" db="EMBL/GenBank/DDBJ databases">
        <title>Chromobacterium haemolyticum H5244.</title>
        <authorList>
            <person name="Gulvik C.A."/>
        </authorList>
    </citation>
    <scope>NUCLEOTIDE SEQUENCE [LARGE SCALE GENOMIC DNA]</scope>
    <source>
        <strain evidence="8 9">H5244</strain>
    </source>
</reference>
<dbReference type="GO" id="GO:0045152">
    <property type="term" value="F:antisigma factor binding"/>
    <property type="evidence" value="ECO:0007669"/>
    <property type="project" value="TreeGrafter"/>
</dbReference>
<dbReference type="Gene3D" id="2.50.20.10">
    <property type="entry name" value="Lipoprotein localisation LolA/LolB/LppX"/>
    <property type="match status" value="1"/>
</dbReference>
<comment type="similarity">
    <text evidence="2">Belongs to the RseB family.</text>
</comment>
<comment type="caution">
    <text evidence="8">The sequence shown here is derived from an EMBL/GenBank/DDBJ whole genome shotgun (WGS) entry which is preliminary data.</text>
</comment>
<dbReference type="Gene3D" id="3.30.200.100">
    <property type="entry name" value="MucB/RseB, C-terminal domain"/>
    <property type="match status" value="1"/>
</dbReference>
<protein>
    <submittedName>
        <fullName evidence="8">Transcriptional regulator</fullName>
    </submittedName>
</protein>
<evidence type="ECO:0000313" key="9">
    <source>
        <dbReference type="Proteomes" id="UP000192721"/>
    </source>
</evidence>
<keyword evidence="3 5" id="KW-0732">Signal</keyword>
<comment type="subcellular location">
    <subcellularLocation>
        <location evidence="1">Periplasm</location>
    </subcellularLocation>
</comment>
<evidence type="ECO:0000259" key="7">
    <source>
        <dbReference type="Pfam" id="PF17188"/>
    </source>
</evidence>
<evidence type="ECO:0000256" key="2">
    <source>
        <dbReference type="ARBA" id="ARBA00008150"/>
    </source>
</evidence>
<name>A0A1W0CN38_9NEIS</name>
<gene>
    <name evidence="8" type="ORF">B0T45_16115</name>
</gene>
<dbReference type="InterPro" id="IPR033434">
    <property type="entry name" value="MucB/RseB_N"/>
</dbReference>
<evidence type="ECO:0000256" key="4">
    <source>
        <dbReference type="ARBA" id="ARBA00022764"/>
    </source>
</evidence>